<accession>A0A172TY60</accession>
<dbReference type="Proteomes" id="UP000077177">
    <property type="component" value="Chromosome"/>
</dbReference>
<reference evidence="3" key="1">
    <citation type="submission" date="2015-01" db="EMBL/GenBank/DDBJ databases">
        <title>Flavisolibacter sp./LCS9/ whole genome sequencing.</title>
        <authorList>
            <person name="Kim M.K."/>
            <person name="Srinivasan S."/>
            <person name="Lee J.-J."/>
        </authorList>
    </citation>
    <scope>NUCLEOTIDE SEQUENCE [LARGE SCALE GENOMIC DNA]</scope>
    <source>
        <strain evidence="3">LCS9</strain>
    </source>
</reference>
<keyword evidence="3" id="KW-1185">Reference proteome</keyword>
<evidence type="ECO:0000313" key="3">
    <source>
        <dbReference type="Proteomes" id="UP000077177"/>
    </source>
</evidence>
<proteinExistence type="predicted"/>
<name>A0A172TY60_9BACT</name>
<organism evidence="2 3">
    <name type="scientific">Flavisolibacter tropicus</name>
    <dbReference type="NCBI Taxonomy" id="1492898"/>
    <lineage>
        <taxon>Bacteria</taxon>
        <taxon>Pseudomonadati</taxon>
        <taxon>Bacteroidota</taxon>
        <taxon>Chitinophagia</taxon>
        <taxon>Chitinophagales</taxon>
        <taxon>Chitinophagaceae</taxon>
        <taxon>Flavisolibacter</taxon>
    </lineage>
</organism>
<dbReference type="RefSeq" id="WP_066406086.1">
    <property type="nucleotide sequence ID" value="NZ_CP011390.1"/>
</dbReference>
<keyword evidence="1" id="KW-0175">Coiled coil</keyword>
<dbReference type="KEGG" id="fla:SY85_17055"/>
<evidence type="ECO:0000256" key="1">
    <source>
        <dbReference type="SAM" id="Coils"/>
    </source>
</evidence>
<reference evidence="2 3" key="2">
    <citation type="journal article" date="2016" name="Int. J. Syst. Evol. Microbiol.">
        <title>Flavisolibacter tropicus sp. nov., isolated from tropical soil.</title>
        <authorList>
            <person name="Lee J.J."/>
            <person name="Kang M.S."/>
            <person name="Kim G.S."/>
            <person name="Lee C.S."/>
            <person name="Lim S."/>
            <person name="Lee J."/>
            <person name="Roh S.H."/>
            <person name="Kang H."/>
            <person name="Ha J.M."/>
            <person name="Bae S."/>
            <person name="Jung H.Y."/>
            <person name="Kim M.K."/>
        </authorList>
    </citation>
    <scope>NUCLEOTIDE SEQUENCE [LARGE SCALE GENOMIC DNA]</scope>
    <source>
        <strain evidence="2 3">LCS9</strain>
    </source>
</reference>
<evidence type="ECO:0000313" key="2">
    <source>
        <dbReference type="EMBL" id="ANE51946.1"/>
    </source>
</evidence>
<feature type="coiled-coil region" evidence="1">
    <location>
        <begin position="56"/>
        <end position="83"/>
    </location>
</feature>
<dbReference type="EMBL" id="CP011390">
    <property type="protein sequence ID" value="ANE51946.1"/>
    <property type="molecule type" value="Genomic_DNA"/>
</dbReference>
<dbReference type="AlphaFoldDB" id="A0A172TY60"/>
<gene>
    <name evidence="2" type="ORF">SY85_17055</name>
</gene>
<sequence>MKRLIPFLFFFVACKGANSKQDEIQRNAAIIKNNNELYDSESSLYTMYMHQGNPKAQDHEHIMDSLRRENDSLLNVNTELLKQSGQ</sequence>
<protein>
    <submittedName>
        <fullName evidence="2">Uncharacterized protein</fullName>
    </submittedName>
</protein>